<sequence>MDGGFAVTTPRT</sequence>
<reference evidence="1" key="1">
    <citation type="journal article" date="2004" name="J. Virol.">
        <title>Characterization of the interaction between P143 and LEF-3 from two different baculovirus species: Choristoneura fumiferana nucleopolyhedrovirus LEF-3 can complement Autographa californica nucleopolyhedrovirus LEF-3 in supporting DNA replication.</title>
        <authorList>
            <person name="Chen T."/>
            <person name="Sahri D."/>
            <person name="Carstens E.B."/>
        </authorList>
    </citation>
    <scope>NUCLEOTIDE SEQUENCE</scope>
</reference>
<organismHost>
    <name type="scientific">Choristoneura fumiferana</name>
    <name type="common">Spruce budworm moth</name>
    <name type="synonym">Archips fumiferana</name>
    <dbReference type="NCBI Taxonomy" id="7141"/>
</organismHost>
<protein>
    <submittedName>
        <fullName evidence="1">Mini-cistron protein</fullName>
    </submittedName>
</protein>
<evidence type="ECO:0000313" key="1">
    <source>
        <dbReference type="EMBL" id="AAF36457.1"/>
    </source>
</evidence>
<name>Q80IG7_NPVCF</name>
<dbReference type="EMBL" id="AF127530">
    <property type="protein sequence ID" value="AAF36457.1"/>
    <property type="molecule type" value="Genomic_DNA"/>
</dbReference>
<accession>Q80IG7</accession>
<organism evidence="1">
    <name type="scientific">Choristoneura fumiferana nuclear polyhedrosis virus</name>
    <name type="common">CfMNPV</name>
    <dbReference type="NCBI Taxonomy" id="208973"/>
    <lineage>
        <taxon>Viruses</taxon>
        <taxon>Viruses incertae sedis</taxon>
        <taxon>Naldaviricetes</taxon>
        <taxon>Lefavirales</taxon>
        <taxon>Baculoviridae</taxon>
        <taxon>Alphabaculovirus</taxon>
        <taxon>Alphabaculovirus chofumiferanae</taxon>
    </lineage>
</organism>
<proteinExistence type="predicted"/>